<dbReference type="Pfam" id="PF00127">
    <property type="entry name" value="Copper-bind"/>
    <property type="match status" value="2"/>
</dbReference>
<dbReference type="Gene3D" id="2.60.40.420">
    <property type="entry name" value="Cupredoxins - blue copper proteins"/>
    <property type="match status" value="2"/>
</dbReference>
<feature type="region of interest" description="Disordered" evidence="7">
    <location>
        <begin position="178"/>
        <end position="210"/>
    </location>
</feature>
<proteinExistence type="predicted"/>
<comment type="subcellular location">
    <subcellularLocation>
        <location evidence="1">Membrane</location>
    </subcellularLocation>
</comment>
<evidence type="ECO:0000313" key="9">
    <source>
        <dbReference type="EMBL" id="MFD1515583.1"/>
    </source>
</evidence>
<gene>
    <name evidence="9" type="ORF">ACFSBT_20080</name>
</gene>
<dbReference type="AlphaFoldDB" id="A0ABD6B1Y2"/>
<reference evidence="9 10" key="1">
    <citation type="journal article" date="2019" name="Int. J. Syst. Evol. Microbiol.">
        <title>The Global Catalogue of Microorganisms (GCM) 10K type strain sequencing project: providing services to taxonomists for standard genome sequencing and annotation.</title>
        <authorList>
            <consortium name="The Broad Institute Genomics Platform"/>
            <consortium name="The Broad Institute Genome Sequencing Center for Infectious Disease"/>
            <person name="Wu L."/>
            <person name="Ma J."/>
        </authorList>
    </citation>
    <scope>NUCLEOTIDE SEQUENCE [LARGE SCALE GENOMIC DNA]</scope>
    <source>
        <strain evidence="9 10">CGMCC 1.12563</strain>
    </source>
</reference>
<evidence type="ECO:0000256" key="2">
    <source>
        <dbReference type="ARBA" id="ARBA00022448"/>
    </source>
</evidence>
<evidence type="ECO:0000256" key="6">
    <source>
        <dbReference type="ARBA" id="ARBA00023136"/>
    </source>
</evidence>
<feature type="region of interest" description="Disordered" evidence="7">
    <location>
        <begin position="303"/>
        <end position="322"/>
    </location>
</feature>
<evidence type="ECO:0000313" key="10">
    <source>
        <dbReference type="Proteomes" id="UP001597187"/>
    </source>
</evidence>
<dbReference type="GO" id="GO:0046872">
    <property type="term" value="F:metal ion binding"/>
    <property type="evidence" value="ECO:0007669"/>
    <property type="project" value="UniProtKB-KW"/>
</dbReference>
<feature type="compositionally biased region" description="Low complexity" evidence="7">
    <location>
        <begin position="178"/>
        <end position="191"/>
    </location>
</feature>
<evidence type="ECO:0000259" key="8">
    <source>
        <dbReference type="Pfam" id="PF00127"/>
    </source>
</evidence>
<name>A0ABD6B1Y2_9EURY</name>
<keyword evidence="10" id="KW-1185">Reference proteome</keyword>
<evidence type="ECO:0000256" key="3">
    <source>
        <dbReference type="ARBA" id="ARBA00022723"/>
    </source>
</evidence>
<dbReference type="RefSeq" id="WP_250875495.1">
    <property type="nucleotide sequence ID" value="NZ_JALXFV010000008.1"/>
</dbReference>
<keyword evidence="2" id="KW-0813">Transport</keyword>
<keyword evidence="5" id="KW-0186">Copper</keyword>
<protein>
    <submittedName>
        <fullName evidence="9">Plastocyanin/azurin family copper-binding protein</fullName>
    </submittedName>
</protein>
<feature type="compositionally biased region" description="Acidic residues" evidence="7">
    <location>
        <begin position="193"/>
        <end position="210"/>
    </location>
</feature>
<keyword evidence="6" id="KW-0472">Membrane</keyword>
<evidence type="ECO:0000256" key="5">
    <source>
        <dbReference type="ARBA" id="ARBA00023008"/>
    </source>
</evidence>
<accession>A0ABD6B1Y2</accession>
<dbReference type="PROSITE" id="PS51318">
    <property type="entry name" value="TAT"/>
    <property type="match status" value="1"/>
</dbReference>
<feature type="domain" description="Blue (type 1) copper" evidence="8">
    <location>
        <begin position="246"/>
        <end position="344"/>
    </location>
</feature>
<dbReference type="Proteomes" id="UP001597187">
    <property type="component" value="Unassembled WGS sequence"/>
</dbReference>
<sequence length="344" mass="35866">MNGPDLHSRRAMLVAAASTGTALLAGCLGDASPGESGNTTATTQAPATDTPEDVDYGGFLNDAQGWNGPGSTVDRRGESELSIGVGVGENEYAFDPVAVRIDPGTTVRWEWESPGHNVRALVDENLEGATPGDPLFESSIRSDGTFEWTAPDVDGVVPYVCEPHEGSGMKGALAIGDVPTTTDPTTATPAPEDTPEPVTEEPPETSDPWDDDFDGALADTENYDGTVADETDTDSVTVEVGAGWGDEDQYGFTPPAVRVTAGTTIEWVWRSSGHNVHATAGAEFESIIQTEGDTFEWVVPSDLGSGETTGTATETATPTGTPDVVEYQCDPHAGMGMVGVIVVE</sequence>
<evidence type="ECO:0000256" key="4">
    <source>
        <dbReference type="ARBA" id="ARBA00022982"/>
    </source>
</evidence>
<dbReference type="InterPro" id="IPR008972">
    <property type="entry name" value="Cupredoxin"/>
</dbReference>
<dbReference type="GO" id="GO:0016020">
    <property type="term" value="C:membrane"/>
    <property type="evidence" value="ECO:0007669"/>
    <property type="project" value="UniProtKB-SubCell"/>
</dbReference>
<dbReference type="PANTHER" id="PTHR34192:SF10">
    <property type="entry name" value="PLASTOCYANIN MAJOR ISOFORM, CHLOROPLASTIC-RELATED"/>
    <property type="match status" value="1"/>
</dbReference>
<evidence type="ECO:0000256" key="1">
    <source>
        <dbReference type="ARBA" id="ARBA00004370"/>
    </source>
</evidence>
<dbReference type="InterPro" id="IPR006311">
    <property type="entry name" value="TAT_signal"/>
</dbReference>
<organism evidence="9 10">
    <name type="scientific">Halomarina rubra</name>
    <dbReference type="NCBI Taxonomy" id="2071873"/>
    <lineage>
        <taxon>Archaea</taxon>
        <taxon>Methanobacteriati</taxon>
        <taxon>Methanobacteriota</taxon>
        <taxon>Stenosarchaea group</taxon>
        <taxon>Halobacteria</taxon>
        <taxon>Halobacteriales</taxon>
        <taxon>Natronomonadaceae</taxon>
        <taxon>Halomarina</taxon>
    </lineage>
</organism>
<dbReference type="SUPFAM" id="SSF49503">
    <property type="entry name" value="Cupredoxins"/>
    <property type="match status" value="2"/>
</dbReference>
<keyword evidence="3" id="KW-0479">Metal-binding</keyword>
<dbReference type="InterPro" id="IPR000923">
    <property type="entry name" value="BlueCu_1"/>
</dbReference>
<feature type="domain" description="Blue (type 1) copper" evidence="8">
    <location>
        <begin position="85"/>
        <end position="175"/>
    </location>
</feature>
<dbReference type="EMBL" id="JBHUDC010000008">
    <property type="protein sequence ID" value="MFD1515583.1"/>
    <property type="molecule type" value="Genomic_DNA"/>
</dbReference>
<feature type="compositionally biased region" description="Low complexity" evidence="7">
    <location>
        <begin position="308"/>
        <end position="322"/>
    </location>
</feature>
<dbReference type="PANTHER" id="PTHR34192">
    <property type="entry name" value="PLASTOCYANIN MAJOR ISOFORM, CHLOROPLASTIC-RELATED"/>
    <property type="match status" value="1"/>
</dbReference>
<evidence type="ECO:0000256" key="7">
    <source>
        <dbReference type="SAM" id="MobiDB-lite"/>
    </source>
</evidence>
<comment type="caution">
    <text evidence="9">The sequence shown here is derived from an EMBL/GenBank/DDBJ whole genome shotgun (WGS) entry which is preliminary data.</text>
</comment>
<keyword evidence="4" id="KW-0249">Electron transport</keyword>